<protein>
    <recommendedName>
        <fullName evidence="2">BTB domain-containing protein</fullName>
    </recommendedName>
</protein>
<proteinExistence type="predicted"/>
<keyword evidence="4" id="KW-1185">Reference proteome</keyword>
<feature type="region of interest" description="Disordered" evidence="1">
    <location>
        <begin position="1"/>
        <end position="40"/>
    </location>
</feature>
<dbReference type="AlphaFoldDB" id="A0A5C2S4N2"/>
<dbReference type="InterPro" id="IPR000210">
    <property type="entry name" value="BTB/POZ_dom"/>
</dbReference>
<gene>
    <name evidence="3" type="ORF">L227DRAFT_505012</name>
</gene>
<reference evidence="3" key="1">
    <citation type="journal article" date="2018" name="Genome Biol. Evol.">
        <title>Genomics and development of Lentinus tigrinus, a white-rot wood-decaying mushroom with dimorphic fruiting bodies.</title>
        <authorList>
            <person name="Wu B."/>
            <person name="Xu Z."/>
            <person name="Knudson A."/>
            <person name="Carlson A."/>
            <person name="Chen N."/>
            <person name="Kovaka S."/>
            <person name="LaButti K."/>
            <person name="Lipzen A."/>
            <person name="Pennachio C."/>
            <person name="Riley R."/>
            <person name="Schakwitz W."/>
            <person name="Umezawa K."/>
            <person name="Ohm R.A."/>
            <person name="Grigoriev I.V."/>
            <person name="Nagy L.G."/>
            <person name="Gibbons J."/>
            <person name="Hibbett D."/>
        </authorList>
    </citation>
    <scope>NUCLEOTIDE SEQUENCE [LARGE SCALE GENOMIC DNA]</scope>
    <source>
        <strain evidence="3">ALCF2SS1-6</strain>
    </source>
</reference>
<feature type="domain" description="BTB" evidence="2">
    <location>
        <begin position="61"/>
        <end position="176"/>
    </location>
</feature>
<organism evidence="3 4">
    <name type="scientific">Lentinus tigrinus ALCF2SS1-6</name>
    <dbReference type="NCBI Taxonomy" id="1328759"/>
    <lineage>
        <taxon>Eukaryota</taxon>
        <taxon>Fungi</taxon>
        <taxon>Dikarya</taxon>
        <taxon>Basidiomycota</taxon>
        <taxon>Agaricomycotina</taxon>
        <taxon>Agaricomycetes</taxon>
        <taxon>Polyporales</taxon>
        <taxon>Polyporaceae</taxon>
        <taxon>Lentinus</taxon>
    </lineage>
</organism>
<accession>A0A5C2S4N2</accession>
<evidence type="ECO:0000256" key="1">
    <source>
        <dbReference type="SAM" id="MobiDB-lite"/>
    </source>
</evidence>
<sequence length="376" mass="41906">MSASRVSRKRARTASEHLEDDQPQNVDDGEIKGKLAGDEPQDVEVESLPLIRDADFWLDDGTVILVAGNVEFRVYGGILAHHSPVLKGLFSRPETTRLLTFNGHDQSAMSCPVVHLSDSPEDIRELLRAYMPRDAASMYHPEVPSFDAVSASIRLGHKYEIVSLYDQSLEFLRRHFPSNFDDFGQFDQWVPAGWDMEEAIGVVNLASLIGEHLLLPVALLVCTTLGDHIVRGYERANGTQEHLTIDDQALVIKARMEIRKARVAALFSTLCPSPAKTCKTVSDCRSALRKAVYSLHSTIDDWLGDKDDPFNTYQEYIKGRKLELCHVCEVMVNARADAESQKLWNRLPLLLGIQVPGWPGGAPAPPEETGPAQRIR</sequence>
<evidence type="ECO:0000313" key="3">
    <source>
        <dbReference type="EMBL" id="RPD58527.1"/>
    </source>
</evidence>
<dbReference type="InterPro" id="IPR011333">
    <property type="entry name" value="SKP1/BTB/POZ_sf"/>
</dbReference>
<dbReference type="Gene3D" id="3.30.710.10">
    <property type="entry name" value="Potassium Channel Kv1.1, Chain A"/>
    <property type="match status" value="1"/>
</dbReference>
<dbReference type="EMBL" id="ML122274">
    <property type="protein sequence ID" value="RPD58527.1"/>
    <property type="molecule type" value="Genomic_DNA"/>
</dbReference>
<feature type="compositionally biased region" description="Basic residues" evidence="1">
    <location>
        <begin position="1"/>
        <end position="12"/>
    </location>
</feature>
<evidence type="ECO:0000313" key="4">
    <source>
        <dbReference type="Proteomes" id="UP000313359"/>
    </source>
</evidence>
<dbReference type="CDD" id="cd18186">
    <property type="entry name" value="BTB_POZ_ZBTB_KLHL-like"/>
    <property type="match status" value="1"/>
</dbReference>
<name>A0A5C2S4N2_9APHY</name>
<dbReference type="SMART" id="SM00225">
    <property type="entry name" value="BTB"/>
    <property type="match status" value="1"/>
</dbReference>
<dbReference type="Proteomes" id="UP000313359">
    <property type="component" value="Unassembled WGS sequence"/>
</dbReference>
<dbReference type="STRING" id="1328759.A0A5C2S4N2"/>
<evidence type="ECO:0000259" key="2">
    <source>
        <dbReference type="SMART" id="SM00225"/>
    </source>
</evidence>
<dbReference type="OrthoDB" id="3027208at2759"/>